<dbReference type="PANTHER" id="PTHR32294">
    <property type="entry name" value="DNA POLYMERASE III SUBUNIT ALPHA"/>
    <property type="match status" value="1"/>
</dbReference>
<evidence type="ECO:0000256" key="8">
    <source>
        <dbReference type="ARBA" id="ARBA00049244"/>
    </source>
</evidence>
<keyword evidence="5" id="KW-0548">Nucleotidyltransferase</keyword>
<comment type="subcellular location">
    <subcellularLocation>
        <location evidence="1">Cytoplasm</location>
    </subcellularLocation>
</comment>
<dbReference type="InterPro" id="IPR004805">
    <property type="entry name" value="DnaE2/DnaE/PolC"/>
</dbReference>
<dbReference type="RefSeq" id="WP_142452583.1">
    <property type="nucleotide sequence ID" value="NZ_FXTP01000001.1"/>
</dbReference>
<dbReference type="InterPro" id="IPR036397">
    <property type="entry name" value="RNaseH_sf"/>
</dbReference>
<feature type="domain" description="Exonuclease" evidence="10">
    <location>
        <begin position="1"/>
        <end position="191"/>
    </location>
</feature>
<dbReference type="NCBIfam" id="NF004226">
    <property type="entry name" value="PRK05673.1"/>
    <property type="match status" value="1"/>
</dbReference>
<dbReference type="InterPro" id="IPR041931">
    <property type="entry name" value="DNA_pol3_alpha_thumb_dom"/>
</dbReference>
<keyword evidence="4" id="KW-0808">Transferase</keyword>
<dbReference type="SMART" id="SM00481">
    <property type="entry name" value="POLIIIAc"/>
    <property type="match status" value="1"/>
</dbReference>
<feature type="compositionally biased region" description="Polar residues" evidence="9">
    <location>
        <begin position="237"/>
        <end position="247"/>
    </location>
</feature>
<evidence type="ECO:0000259" key="10">
    <source>
        <dbReference type="SMART" id="SM00479"/>
    </source>
</evidence>
<dbReference type="CDD" id="cd04485">
    <property type="entry name" value="DnaE_OBF"/>
    <property type="match status" value="1"/>
</dbReference>
<evidence type="ECO:0000256" key="1">
    <source>
        <dbReference type="ARBA" id="ARBA00004496"/>
    </source>
</evidence>
<keyword evidence="6" id="KW-0235">DNA replication</keyword>
<keyword evidence="13" id="KW-1185">Reference proteome</keyword>
<dbReference type="GO" id="GO:0003676">
    <property type="term" value="F:nucleic acid binding"/>
    <property type="evidence" value="ECO:0007669"/>
    <property type="project" value="InterPro"/>
</dbReference>
<dbReference type="OrthoDB" id="9803237at2"/>
<dbReference type="Gene3D" id="1.10.10.1600">
    <property type="entry name" value="Bacterial DNA polymerase III alpha subunit, thumb domain"/>
    <property type="match status" value="1"/>
</dbReference>
<accession>A0A521AC42</accession>
<dbReference type="Pfam" id="PF01336">
    <property type="entry name" value="tRNA_anti-codon"/>
    <property type="match status" value="1"/>
</dbReference>
<organism evidence="12 13">
    <name type="scientific">Gracilimonas mengyeensis</name>
    <dbReference type="NCBI Taxonomy" id="1302730"/>
    <lineage>
        <taxon>Bacteria</taxon>
        <taxon>Pseudomonadati</taxon>
        <taxon>Balneolota</taxon>
        <taxon>Balneolia</taxon>
        <taxon>Balneolales</taxon>
        <taxon>Balneolaceae</taxon>
        <taxon>Gracilimonas</taxon>
    </lineage>
</organism>
<dbReference type="Gene3D" id="1.10.150.870">
    <property type="match status" value="1"/>
</dbReference>
<feature type="region of interest" description="Disordered" evidence="9">
    <location>
        <begin position="226"/>
        <end position="247"/>
    </location>
</feature>
<dbReference type="EMBL" id="FXTP01000001">
    <property type="protein sequence ID" value="SMO32404.1"/>
    <property type="molecule type" value="Genomic_DNA"/>
</dbReference>
<dbReference type="InterPro" id="IPR013520">
    <property type="entry name" value="Ribonucl_H"/>
</dbReference>
<dbReference type="SUPFAM" id="SSF53098">
    <property type="entry name" value="Ribonuclease H-like"/>
    <property type="match status" value="1"/>
</dbReference>
<evidence type="ECO:0000256" key="4">
    <source>
        <dbReference type="ARBA" id="ARBA00022679"/>
    </source>
</evidence>
<reference evidence="12 13" key="1">
    <citation type="submission" date="2017-05" db="EMBL/GenBank/DDBJ databases">
        <authorList>
            <person name="Varghese N."/>
            <person name="Submissions S."/>
        </authorList>
    </citation>
    <scope>NUCLEOTIDE SEQUENCE [LARGE SCALE GENOMIC DNA]</scope>
    <source>
        <strain evidence="12 13">DSM 21985</strain>
    </source>
</reference>
<feature type="compositionally biased region" description="Basic and acidic residues" evidence="9">
    <location>
        <begin position="226"/>
        <end position="236"/>
    </location>
</feature>
<dbReference type="GO" id="GO:0008408">
    <property type="term" value="F:3'-5' exonuclease activity"/>
    <property type="evidence" value="ECO:0007669"/>
    <property type="project" value="InterPro"/>
</dbReference>
<dbReference type="Pfam" id="PF17657">
    <property type="entry name" value="DNA_pol3_finger"/>
    <property type="match status" value="1"/>
</dbReference>
<feature type="domain" description="Polymerase/histidinol phosphatase N-terminal" evidence="11">
    <location>
        <begin position="256"/>
        <end position="323"/>
    </location>
</feature>
<dbReference type="GO" id="GO:0003887">
    <property type="term" value="F:DNA-directed DNA polymerase activity"/>
    <property type="evidence" value="ECO:0007669"/>
    <property type="project" value="UniProtKB-KW"/>
</dbReference>
<evidence type="ECO:0000256" key="3">
    <source>
        <dbReference type="ARBA" id="ARBA00019114"/>
    </source>
</evidence>
<gene>
    <name evidence="12" type="ORF">SAMN06265219_10146</name>
</gene>
<evidence type="ECO:0000256" key="6">
    <source>
        <dbReference type="ARBA" id="ARBA00022705"/>
    </source>
</evidence>
<evidence type="ECO:0000259" key="11">
    <source>
        <dbReference type="SMART" id="SM00481"/>
    </source>
</evidence>
<dbReference type="PANTHER" id="PTHR32294:SF0">
    <property type="entry name" value="DNA POLYMERASE III SUBUNIT ALPHA"/>
    <property type="match status" value="1"/>
</dbReference>
<dbReference type="Pfam" id="PF02811">
    <property type="entry name" value="PHP"/>
    <property type="match status" value="1"/>
</dbReference>
<dbReference type="InterPro" id="IPR004013">
    <property type="entry name" value="PHP_dom"/>
</dbReference>
<dbReference type="InterPro" id="IPR003141">
    <property type="entry name" value="Pol/His_phosphatase_N"/>
</dbReference>
<keyword evidence="7" id="KW-0239">DNA-directed DNA polymerase</keyword>
<dbReference type="Proteomes" id="UP000317557">
    <property type="component" value="Unassembled WGS sequence"/>
</dbReference>
<evidence type="ECO:0000256" key="5">
    <source>
        <dbReference type="ARBA" id="ARBA00022695"/>
    </source>
</evidence>
<name>A0A521AC42_9BACT</name>
<dbReference type="CDD" id="cd06127">
    <property type="entry name" value="DEDDh"/>
    <property type="match status" value="1"/>
</dbReference>
<protein>
    <recommendedName>
        <fullName evidence="3">DNA polymerase III subunit alpha</fullName>
        <ecNumber evidence="2">2.7.7.7</ecNumber>
    </recommendedName>
</protein>
<sequence>MYLIFDTETTGLPQDFSAPISDLDNWPRLVQLAWQLHDHTGKLINSGNYIVKPEGFTIPFNSEKIHGISTERAHEEGVELEFVLKEFSKDIDKAFFLIGHNVSFDEKIMGAEYLRKKIPSAIIDKPKIDTKIDGTDVAKIEGGRGGNYKWPSLGELHHALFDEGFEDAHDAAADVEATARCFLEMVRIGATTINFPMDARLYESAQSYIKKDEYIDLVSPSRFKTKQTEEQLEAQKKNGSADGTTGSKQLKEATFTHLHNHSKFSVLQATAGIKDLVAKAKEEGMSAVGLADLGNMYGAFSFVRAAHAADIKPIVGCEFYVVEDRLQKKFTRDNKDRRYQIPMFAKNQNGYKNLSKLSSIGFTEGYYYKYPRIDKAAIAEHAEDIICLSGGVRGWLADLILNKGQEFAEEELKWWMDTFGDDFYLEVLNHGLEEEKRVNEVFHSFAEKYGVKLVATNNVFYLDEEDAKAHDALICIDDGELMSTPKGRGRGYRYGFPNDEFYFKTQDQMKELFADMPQAILSTDEIVDKIEPIKLERDVLLPRFELPEGFETEDEYLRHLTFEGAKPRYDEIDEEVTERIELELGIIKEMGFAGYFLIVQDFIAAAKDMGVYVGPGRGSAAGSVVAFCTGITNIDPLKYDLLFERFLNPERVSMPDIDIDFDDDGRQRVIEYVVDKYGVDQVAHIITFGSMAARSSVRDVARVLDLPLSDADRLAKLVPEKPGTSLDDAFSEVKELRDIRDGEGLESETMRMAHVLEGSVRNTGIHAAGVIIAPDKLTEYIPVSTAKDADLYVTQFDGGVIEDAGMLKMDFLGLKTLSILKTAIEYVRENFGKEYDLDDIPLDDEKTYRLYQQGGTLGTFQFESEGMRKHLKNLKPTNINDLIAMNALYRPGPMQFIPDYIARKHGKEKVEYDHEDLIDILEPTYGIMIYQEQIMKVAQRMGGYSLGEADVLRRIMGKKKPELLPPEEEKFVNQAVEKGYDKQTAKDVFDKMAMFAGYGFNKSHSAAYSVVAYHTMYFKANYPAEYMAAVMSHNMSDIKKVASFIEECQRMGIPVDPPNINTARGKFRAKEGRVQYGMSAIKGVGSSAIQHIVEEREDNGDFSSIFDFATRVDLRTCNRKTFESLILAGAFDTLNDNRAQLYDSLEDILSYAVRKQEEIRLNQGNLFGGDSGGPGSQEPKLREVARWSQIERLNQERELIGFYLSGHPLTRFKEEINLFGKQDLSEEKFAHMNDRANIKFIAIVTGVKRVTDKKGRPFAFLQVEDLNNSTEVIAFSSTYDQYMGLLQTDNVLYIDGVVDMRSGEPKVIANSFERVENLREKFQEQLNLKIDLKTAELNKDDLKQMETLFSLNKGSTNVRFTLHSKEANGPIRMNVRNFVVEPNDDLLRGLREVLGEESVRLVHGN</sequence>
<dbReference type="Pfam" id="PF14579">
    <property type="entry name" value="HHH_6"/>
    <property type="match status" value="1"/>
</dbReference>
<dbReference type="GO" id="GO:0006260">
    <property type="term" value="P:DNA replication"/>
    <property type="evidence" value="ECO:0007669"/>
    <property type="project" value="UniProtKB-KW"/>
</dbReference>
<evidence type="ECO:0000256" key="2">
    <source>
        <dbReference type="ARBA" id="ARBA00012417"/>
    </source>
</evidence>
<dbReference type="InterPro" id="IPR004365">
    <property type="entry name" value="NA-bd_OB_tRNA"/>
</dbReference>
<dbReference type="InterPro" id="IPR012337">
    <property type="entry name" value="RNaseH-like_sf"/>
</dbReference>
<dbReference type="Gene3D" id="3.30.420.10">
    <property type="entry name" value="Ribonuclease H-like superfamily/Ribonuclease H"/>
    <property type="match status" value="1"/>
</dbReference>
<dbReference type="CDD" id="cd12113">
    <property type="entry name" value="PHP_PolIIIA_DnaE3"/>
    <property type="match status" value="1"/>
</dbReference>
<dbReference type="Gene3D" id="3.20.20.140">
    <property type="entry name" value="Metal-dependent hydrolases"/>
    <property type="match status" value="1"/>
</dbReference>
<dbReference type="EC" id="2.7.7.7" evidence="2"/>
<evidence type="ECO:0000313" key="12">
    <source>
        <dbReference type="EMBL" id="SMO32404.1"/>
    </source>
</evidence>
<comment type="catalytic activity">
    <reaction evidence="8">
        <text>DNA(n) + a 2'-deoxyribonucleoside 5'-triphosphate = DNA(n+1) + diphosphate</text>
        <dbReference type="Rhea" id="RHEA:22508"/>
        <dbReference type="Rhea" id="RHEA-COMP:17339"/>
        <dbReference type="Rhea" id="RHEA-COMP:17340"/>
        <dbReference type="ChEBI" id="CHEBI:33019"/>
        <dbReference type="ChEBI" id="CHEBI:61560"/>
        <dbReference type="ChEBI" id="CHEBI:173112"/>
        <dbReference type="EC" id="2.7.7.7"/>
    </reaction>
</comment>
<dbReference type="GO" id="GO:0005737">
    <property type="term" value="C:cytoplasm"/>
    <property type="evidence" value="ECO:0007669"/>
    <property type="project" value="UniProtKB-SubCell"/>
</dbReference>
<dbReference type="Pfam" id="PF00929">
    <property type="entry name" value="RNase_T"/>
    <property type="match status" value="1"/>
</dbReference>
<evidence type="ECO:0000313" key="13">
    <source>
        <dbReference type="Proteomes" id="UP000317557"/>
    </source>
</evidence>
<dbReference type="InterPro" id="IPR029460">
    <property type="entry name" value="DNAPol_HHH"/>
</dbReference>
<proteinExistence type="predicted"/>
<dbReference type="Pfam" id="PF07733">
    <property type="entry name" value="DNA_pol3_alpha"/>
    <property type="match status" value="1"/>
</dbReference>
<dbReference type="NCBIfam" id="TIGR00594">
    <property type="entry name" value="polc"/>
    <property type="match status" value="1"/>
</dbReference>
<evidence type="ECO:0000256" key="9">
    <source>
        <dbReference type="SAM" id="MobiDB-lite"/>
    </source>
</evidence>
<evidence type="ECO:0000256" key="7">
    <source>
        <dbReference type="ARBA" id="ARBA00022932"/>
    </source>
</evidence>
<dbReference type="SMART" id="SM00479">
    <property type="entry name" value="EXOIII"/>
    <property type="match status" value="1"/>
</dbReference>
<dbReference type="InterPro" id="IPR011708">
    <property type="entry name" value="DNA_pol3_alpha_NTPase_dom"/>
</dbReference>
<dbReference type="InterPro" id="IPR040982">
    <property type="entry name" value="DNA_pol3_finger"/>
</dbReference>